<gene>
    <name evidence="8" type="ORF">CCAX7_002750</name>
</gene>
<dbReference type="Pfam" id="PF09286">
    <property type="entry name" value="Pro-kuma_activ"/>
    <property type="match status" value="1"/>
</dbReference>
<keyword evidence="7" id="KW-0865">Zymogen</keyword>
<dbReference type="InterPro" id="IPR036852">
    <property type="entry name" value="Peptidase_S8/S53_dom_sf"/>
</dbReference>
<dbReference type="PANTHER" id="PTHR14218">
    <property type="entry name" value="PROTEASE S8 TRIPEPTIDYL PEPTIDASE I CLN2"/>
    <property type="match status" value="1"/>
</dbReference>
<evidence type="ECO:0000256" key="2">
    <source>
        <dbReference type="ARBA" id="ARBA00022670"/>
    </source>
</evidence>
<dbReference type="Gene3D" id="3.40.50.200">
    <property type="entry name" value="Peptidase S8/S53 domain"/>
    <property type="match status" value="1"/>
</dbReference>
<evidence type="ECO:0000256" key="3">
    <source>
        <dbReference type="ARBA" id="ARBA00022723"/>
    </source>
</evidence>
<protein>
    <submittedName>
        <fullName evidence="8">Uncharacterized protein</fullName>
    </submittedName>
</protein>
<evidence type="ECO:0000256" key="6">
    <source>
        <dbReference type="ARBA" id="ARBA00022837"/>
    </source>
</evidence>
<comment type="cofactor">
    <cofactor evidence="1">
        <name>Ca(2+)</name>
        <dbReference type="ChEBI" id="CHEBI:29108"/>
    </cofactor>
</comment>
<dbReference type="GO" id="GO:0008240">
    <property type="term" value="F:tripeptidyl-peptidase activity"/>
    <property type="evidence" value="ECO:0007669"/>
    <property type="project" value="TreeGrafter"/>
</dbReference>
<dbReference type="KEGG" id="ccot:CCAX7_002750"/>
<keyword evidence="9" id="KW-1185">Reference proteome</keyword>
<dbReference type="RefSeq" id="WP_165864000.1">
    <property type="nucleotide sequence ID" value="NZ_AP025739.1"/>
</dbReference>
<dbReference type="InterPro" id="IPR015366">
    <property type="entry name" value="S53_propep"/>
</dbReference>
<reference evidence="8 9" key="1">
    <citation type="journal article" date="2019" name="Int. J. Syst. Evol. Microbiol.">
        <title>Capsulimonas corticalis gen. nov., sp. nov., an aerobic capsulated bacterium, of a novel bacterial order, Capsulimonadales ord. nov., of the class Armatimonadia of the phylum Armatimonadetes.</title>
        <authorList>
            <person name="Li J."/>
            <person name="Kudo C."/>
            <person name="Tonouchi A."/>
        </authorList>
    </citation>
    <scope>NUCLEOTIDE SEQUENCE [LARGE SCALE GENOMIC DNA]</scope>
    <source>
        <strain evidence="8 9">AX-7</strain>
    </source>
</reference>
<dbReference type="GO" id="GO:0046872">
    <property type="term" value="F:metal ion binding"/>
    <property type="evidence" value="ECO:0007669"/>
    <property type="project" value="UniProtKB-KW"/>
</dbReference>
<proteinExistence type="predicted"/>
<dbReference type="InterPro" id="IPR050819">
    <property type="entry name" value="Tripeptidyl-peptidase_I"/>
</dbReference>
<dbReference type="PANTHER" id="PTHR14218:SF15">
    <property type="entry name" value="TRIPEPTIDYL-PEPTIDASE 1"/>
    <property type="match status" value="1"/>
</dbReference>
<keyword evidence="5" id="KW-0720">Serine protease</keyword>
<name>A0A402CRT8_9BACT</name>
<keyword evidence="2" id="KW-0645">Protease</keyword>
<sequence length="1105" mass="112585">MIASAPWKMCLSAALAALSVAPACAAPHALAGQSNGHIAAAANNALLASYLPPSTPLRLTLALPLRNTAQLDKLLQDLYDPSSPRYHHFLTSSDFAAQFGPTPADYQNLIGYAQSHGMTVTQTFSNRTVLGVSAPSGSVERTFHVNEVVYQRSDGSQFHGPDRPPAVDDDCPVNLLCVGGLDTANPLHHLPMAPVTPLRVSGKAAFRPSPRAATGNQGFSPSDFRQAYDIPSTLTGAGVTMGVFQNTGYLTSDITTYESYYGLPGVPLENVYFDSKTAANQGQSGETTLDIEMQIAVASGAAKEIVYIGDSGLSIANKIATDNRAKVVSCSLGWGDGTDQAEDQVYKQMAAQGQSFFVASGDGGSWSGGQHPQDDPFITSVGGAHLNTNPDNSWLTEPAWGGSGGGTSVEWSIPSYQKSVSMATNGGSTTMRNGPDVSCVADPYSPFSFYNNGAWGGIGGTSGAAPIWAAITALVDQQRAANGLGTIGFINPAVYAIGTGANYTNDFHDTATGSNGAYNAVPGFDLATGWGSPIVANLVTDLAGGTTANFRLTSSPATVSQGGSGTSTVTVNALNGFTSSVNLTVGTLPSGITAPLSASSTTSTSTLTLTASSTATPGTAFVKVTGITGTLIHVTYVPVTIKPTTGAVTAVSLTSAYNVNGIYTNGTTFTTGGFDTDGYAYSSTLLGSSMAWSGVTFSFGPANALDTVSSATVTLPSGSFAKIDLLASAVNGAQTSQTFVVTYTDNSTASFTQSMSDWTGPSSQPGEAIVAGPLAYRNAGDGAQDGARPYVYGYSFPLNTAKTVKSITLPGNRNVVVFAMALVKAPTSATYSLSASPSTLTVLRGASAASTISVVSTTGFNSSVSLTASGLPTGVTASFSPSSTTGTSLLTLTASSAATLGAKTVTVTGTSGGTSHTVTIALTVKAAPAPVSLSSAYNLAGIYTDGTSFATGGLDGGGYAYSSNLIGTSVTWNGTPFTIGAANASNVVTCSGQTITLPSGSFSTLRMLATAENGSQASKTFTVTYTDNSTTTITQGVSDWYAPQSYTGESVAMVQAYRNASNGAQDNNQGNLYGYSFAITSSKTVKSVTLPNDGNIKVIALTLAP</sequence>
<dbReference type="CDD" id="cd04056">
    <property type="entry name" value="Peptidases_S53"/>
    <property type="match status" value="1"/>
</dbReference>
<dbReference type="GO" id="GO:0004252">
    <property type="term" value="F:serine-type endopeptidase activity"/>
    <property type="evidence" value="ECO:0007669"/>
    <property type="project" value="InterPro"/>
</dbReference>
<dbReference type="AlphaFoldDB" id="A0A402CRT8"/>
<evidence type="ECO:0000313" key="9">
    <source>
        <dbReference type="Proteomes" id="UP000287394"/>
    </source>
</evidence>
<dbReference type="SUPFAM" id="SSF52743">
    <property type="entry name" value="Subtilisin-like"/>
    <property type="match status" value="1"/>
</dbReference>
<evidence type="ECO:0000256" key="7">
    <source>
        <dbReference type="ARBA" id="ARBA00023145"/>
    </source>
</evidence>
<dbReference type="PROSITE" id="PS51695">
    <property type="entry name" value="SEDOLISIN"/>
    <property type="match status" value="1"/>
</dbReference>
<dbReference type="InterPro" id="IPR030400">
    <property type="entry name" value="Sedolisin_dom"/>
</dbReference>
<evidence type="ECO:0000256" key="1">
    <source>
        <dbReference type="ARBA" id="ARBA00001913"/>
    </source>
</evidence>
<dbReference type="GO" id="GO:0006508">
    <property type="term" value="P:proteolysis"/>
    <property type="evidence" value="ECO:0007669"/>
    <property type="project" value="UniProtKB-KW"/>
</dbReference>
<evidence type="ECO:0000256" key="4">
    <source>
        <dbReference type="ARBA" id="ARBA00022801"/>
    </source>
</evidence>
<organism evidence="8 9">
    <name type="scientific">Capsulimonas corticalis</name>
    <dbReference type="NCBI Taxonomy" id="2219043"/>
    <lineage>
        <taxon>Bacteria</taxon>
        <taxon>Bacillati</taxon>
        <taxon>Armatimonadota</taxon>
        <taxon>Armatimonadia</taxon>
        <taxon>Capsulimonadales</taxon>
        <taxon>Capsulimonadaceae</taxon>
        <taxon>Capsulimonas</taxon>
    </lineage>
</organism>
<evidence type="ECO:0000256" key="5">
    <source>
        <dbReference type="ARBA" id="ARBA00022825"/>
    </source>
</evidence>
<keyword evidence="6" id="KW-0106">Calcium</keyword>
<dbReference type="Proteomes" id="UP000287394">
    <property type="component" value="Chromosome"/>
</dbReference>
<dbReference type="EMBL" id="AP025739">
    <property type="protein sequence ID" value="BDI28224.1"/>
    <property type="molecule type" value="Genomic_DNA"/>
</dbReference>
<dbReference type="PROSITE" id="PS00138">
    <property type="entry name" value="SUBTILASE_SER"/>
    <property type="match status" value="1"/>
</dbReference>
<keyword evidence="3" id="KW-0479">Metal-binding</keyword>
<accession>A0A402CRT8</accession>
<dbReference type="SMART" id="SM00944">
    <property type="entry name" value="Pro-kuma_activ"/>
    <property type="match status" value="1"/>
</dbReference>
<dbReference type="InterPro" id="IPR023828">
    <property type="entry name" value="Peptidase_S8_Ser-AS"/>
</dbReference>
<dbReference type="CDD" id="cd11377">
    <property type="entry name" value="Pro-peptidase_S53"/>
    <property type="match status" value="1"/>
</dbReference>
<dbReference type="SUPFAM" id="SSF54897">
    <property type="entry name" value="Protease propeptides/inhibitors"/>
    <property type="match status" value="1"/>
</dbReference>
<evidence type="ECO:0000313" key="8">
    <source>
        <dbReference type="EMBL" id="BDI28224.1"/>
    </source>
</evidence>
<keyword evidence="4" id="KW-0378">Hydrolase</keyword>